<comment type="subcellular location">
    <subcellularLocation>
        <location evidence="1">Nucleus envelope</location>
    </subcellularLocation>
</comment>
<dbReference type="Gene3D" id="2.130.10.10">
    <property type="entry name" value="YVTN repeat-like/Quinoprotein amine dehydrogenase"/>
    <property type="match status" value="1"/>
</dbReference>
<dbReference type="Proteomes" id="UP000053424">
    <property type="component" value="Unassembled WGS sequence"/>
</dbReference>
<proteinExistence type="inferred from homology"/>
<dbReference type="Pfam" id="PF03177">
    <property type="entry name" value="Nucleoporin_C"/>
    <property type="match status" value="1"/>
</dbReference>
<keyword evidence="3" id="KW-0813">Transport</keyword>
<dbReference type="STRING" id="686832.A0A0C3CK56"/>
<feature type="compositionally biased region" description="Polar residues" evidence="8">
    <location>
        <begin position="16"/>
        <end position="25"/>
    </location>
</feature>
<dbReference type="GO" id="GO:0006606">
    <property type="term" value="P:protein import into nucleus"/>
    <property type="evidence" value="ECO:0007669"/>
    <property type="project" value="TreeGrafter"/>
</dbReference>
<keyword evidence="7" id="KW-0539">Nucleus</keyword>
<dbReference type="AlphaFoldDB" id="A0A0C3CK56"/>
<name>A0A0C3CK56_HEBCY</name>
<dbReference type="InterPro" id="IPR007187">
    <property type="entry name" value="Nucleoporin_Nup133/Nup155_C"/>
</dbReference>
<dbReference type="Pfam" id="PF08801">
    <property type="entry name" value="Nucleoporin_N"/>
    <property type="match status" value="1"/>
</dbReference>
<evidence type="ECO:0000256" key="8">
    <source>
        <dbReference type="SAM" id="MobiDB-lite"/>
    </source>
</evidence>
<gene>
    <name evidence="11" type="ORF">M413DRAFT_95576</name>
</gene>
<evidence type="ECO:0008006" key="13">
    <source>
        <dbReference type="Google" id="ProtNLM"/>
    </source>
</evidence>
<dbReference type="InterPro" id="IPR015943">
    <property type="entry name" value="WD40/YVTN_repeat-like_dom_sf"/>
</dbReference>
<keyword evidence="6" id="KW-0811">Translocation</keyword>
<feature type="domain" description="Nucleoporin Nup133/Nup155-like N-terminal" evidence="10">
    <location>
        <begin position="77"/>
        <end position="434"/>
    </location>
</feature>
<evidence type="ECO:0000259" key="9">
    <source>
        <dbReference type="Pfam" id="PF03177"/>
    </source>
</evidence>
<comment type="similarity">
    <text evidence="2">Belongs to the nucleoporin Nup133 family.</text>
</comment>
<feature type="domain" description="Nucleoporin Nup133/Nup155-like C-terminal" evidence="9">
    <location>
        <begin position="772"/>
        <end position="1153"/>
    </location>
</feature>
<sequence>MATFSPSPAPRRSSRLQTRGNSPARSQRPLRFSQTPILNQVVDGTNSVASGVDFDDRASIFTDKSLSRMGGDIMFAKTDEMSVSFYANLPLEVKQVLRTSDFNKDPYSGEIDTVTGFALVASVQTCFVWQHSQGIPTCYIFSSPQDSRSPRPPFHALVPQGSSREPGLILVSAAGSVRFWDSIGIGLAGGENYSSSILNDMEYDEEVTNLIRADTQTFILSTSYGSLYRFVLTSAGGKYHLATRRFARPTPLNSFSRLLPSFLSPPASSSSFDNKDKSKHIHAVVLGLQSASGDREVWALANGHIQQWSMKSEGWEDHLLDLDLSPLLSEQVQKSLVPKGSDNTCHDLELSDLAVFDDQNIAVLVSYTGQESTDDDLRRLYALAELKPSISGFEVYRLNRVPYQTTSTPGPPVHPRIQLICQGSIIIVQFGDAVALCSRGSGYRDRLELKSSNDRTLGVGVGVLINQPLILTATTMMKISLDLEKIKSFKEETGSMHLIKSIMMQAIIYGSSPLNPLRFSFPPEINAAALMQGAQQLSYEVLKSHPEVVQQSPDMTAQLNGRKERLSWLIGFINENAALTKMSQSSRQQLAMDAEKLYASHQLWLSYNRHLSASPLQSVLKEAVIKYMEEIGEITQEDVMRVFFRSRVADIGKLLSKVSDIVIAVSKPSTGNVNPLLSEANSVIVTVLRSAFKYRAYNLAVYGIELPMIKPWSSRPSIIDTVLTLFDLTSKCIDSAHGSRDKEPLSQLPALAGVLFECIKERLDSLSSCGNEGQREKEELQQKISNLRPEVLETLRTCGHEEAAYSLAEHYQDFTSLVALCHRQTVFPPEENPNVERIQSYIQQFKEDFTTELFQWYIQHGEIRTMFNQEAQTREYLDIFFKKRPNIGISWIHDIGTANCISASSALLQGAETAVNLEVKHIMLSIGKLSYLAEKQTTNIPSDSELDAFHSGLDFISVQEGVLEELRPSPPPIRTRQTLEGQIDAIVHSKGGKLVGKNAFTSVFRDCLRQLLQGKALSTEDLVDILTLKDNKASIEDYSTSIHLLLSTTDLPEARKYSALRTVWRRVYLHDDWENIMKTNGVSDLVLAERLVETALFSTILSVLRREDGQIIQPSEALVIPSKSEIMSRWPGMSDDQVNSIIMDYNHEQDTLGDVEPSLTNAKLVSAVVERAVEALDVEEGNNG</sequence>
<dbReference type="EMBL" id="KN831768">
    <property type="protein sequence ID" value="KIM49090.1"/>
    <property type="molecule type" value="Genomic_DNA"/>
</dbReference>
<evidence type="ECO:0000256" key="6">
    <source>
        <dbReference type="ARBA" id="ARBA00023010"/>
    </source>
</evidence>
<dbReference type="InterPro" id="IPR014908">
    <property type="entry name" value="Nucleoporin_Nup133/Nup155_N"/>
</dbReference>
<evidence type="ECO:0000259" key="10">
    <source>
        <dbReference type="Pfam" id="PF08801"/>
    </source>
</evidence>
<accession>A0A0C3CK56</accession>
<dbReference type="HOGENOM" id="CLU_008112_0_0_1"/>
<keyword evidence="4" id="KW-0509">mRNA transport</keyword>
<dbReference type="PANTHER" id="PTHR13405">
    <property type="entry name" value="NUCLEAR PORE COMPLEX PROTEIN NUP133"/>
    <property type="match status" value="1"/>
</dbReference>
<dbReference type="SUPFAM" id="SSF117289">
    <property type="entry name" value="Nucleoporin domain"/>
    <property type="match status" value="1"/>
</dbReference>
<evidence type="ECO:0000256" key="5">
    <source>
        <dbReference type="ARBA" id="ARBA00022927"/>
    </source>
</evidence>
<dbReference type="Gene3D" id="1.20.58.1380">
    <property type="match status" value="1"/>
</dbReference>
<evidence type="ECO:0000256" key="4">
    <source>
        <dbReference type="ARBA" id="ARBA00022816"/>
    </source>
</evidence>
<dbReference type="GO" id="GO:0000972">
    <property type="term" value="P:transcription-dependent tethering of RNA polymerase II gene DNA at nuclear periphery"/>
    <property type="evidence" value="ECO:0007669"/>
    <property type="project" value="TreeGrafter"/>
</dbReference>
<organism evidence="11 12">
    <name type="scientific">Hebeloma cylindrosporum</name>
    <dbReference type="NCBI Taxonomy" id="76867"/>
    <lineage>
        <taxon>Eukaryota</taxon>
        <taxon>Fungi</taxon>
        <taxon>Dikarya</taxon>
        <taxon>Basidiomycota</taxon>
        <taxon>Agaricomycotina</taxon>
        <taxon>Agaricomycetes</taxon>
        <taxon>Agaricomycetidae</taxon>
        <taxon>Agaricales</taxon>
        <taxon>Agaricineae</taxon>
        <taxon>Hymenogastraceae</taxon>
        <taxon>Hebeloma</taxon>
    </lineage>
</organism>
<evidence type="ECO:0000256" key="2">
    <source>
        <dbReference type="ARBA" id="ARBA00005569"/>
    </source>
</evidence>
<reference evidence="11 12" key="1">
    <citation type="submission" date="2014-04" db="EMBL/GenBank/DDBJ databases">
        <authorList>
            <consortium name="DOE Joint Genome Institute"/>
            <person name="Kuo A."/>
            <person name="Gay G."/>
            <person name="Dore J."/>
            <person name="Kohler A."/>
            <person name="Nagy L.G."/>
            <person name="Floudas D."/>
            <person name="Copeland A."/>
            <person name="Barry K.W."/>
            <person name="Cichocki N."/>
            <person name="Veneault-Fourrey C."/>
            <person name="LaButti K."/>
            <person name="Lindquist E.A."/>
            <person name="Lipzen A."/>
            <person name="Lundell T."/>
            <person name="Morin E."/>
            <person name="Murat C."/>
            <person name="Sun H."/>
            <person name="Tunlid A."/>
            <person name="Henrissat B."/>
            <person name="Grigoriev I.V."/>
            <person name="Hibbett D.S."/>
            <person name="Martin F."/>
            <person name="Nordberg H.P."/>
            <person name="Cantor M.N."/>
            <person name="Hua S.X."/>
        </authorList>
    </citation>
    <scope>NUCLEOTIDE SEQUENCE [LARGE SCALE GENOMIC DNA]</scope>
    <source>
        <strain evidence="12">h7</strain>
    </source>
</reference>
<evidence type="ECO:0000313" key="12">
    <source>
        <dbReference type="Proteomes" id="UP000053424"/>
    </source>
</evidence>
<keyword evidence="5" id="KW-0653">Protein transport</keyword>
<dbReference type="GO" id="GO:0031080">
    <property type="term" value="C:nuclear pore outer ring"/>
    <property type="evidence" value="ECO:0007669"/>
    <property type="project" value="TreeGrafter"/>
</dbReference>
<dbReference type="GO" id="GO:0016973">
    <property type="term" value="P:poly(A)+ mRNA export from nucleus"/>
    <property type="evidence" value="ECO:0007669"/>
    <property type="project" value="TreeGrafter"/>
</dbReference>
<evidence type="ECO:0000256" key="7">
    <source>
        <dbReference type="ARBA" id="ARBA00023242"/>
    </source>
</evidence>
<evidence type="ECO:0000313" key="11">
    <source>
        <dbReference type="EMBL" id="KIM49090.1"/>
    </source>
</evidence>
<evidence type="ECO:0000256" key="1">
    <source>
        <dbReference type="ARBA" id="ARBA00004259"/>
    </source>
</evidence>
<dbReference type="InterPro" id="IPR037624">
    <property type="entry name" value="Nup133-like"/>
</dbReference>
<dbReference type="PANTHER" id="PTHR13405:SF11">
    <property type="entry name" value="NUCLEAR PORE COMPLEX PROTEIN NUP133"/>
    <property type="match status" value="1"/>
</dbReference>
<protein>
    <recommendedName>
        <fullName evidence="13">Nucleoporin Nup133/Nup155-like C-terminal domain-containing protein</fullName>
    </recommendedName>
</protein>
<dbReference type="GO" id="GO:0017056">
    <property type="term" value="F:structural constituent of nuclear pore"/>
    <property type="evidence" value="ECO:0007669"/>
    <property type="project" value="InterPro"/>
</dbReference>
<feature type="region of interest" description="Disordered" evidence="8">
    <location>
        <begin position="1"/>
        <end position="29"/>
    </location>
</feature>
<keyword evidence="12" id="KW-1185">Reference proteome</keyword>
<evidence type="ECO:0000256" key="3">
    <source>
        <dbReference type="ARBA" id="ARBA00022448"/>
    </source>
</evidence>
<reference evidence="12" key="2">
    <citation type="submission" date="2015-01" db="EMBL/GenBank/DDBJ databases">
        <title>Evolutionary Origins and Diversification of the Mycorrhizal Mutualists.</title>
        <authorList>
            <consortium name="DOE Joint Genome Institute"/>
            <consortium name="Mycorrhizal Genomics Consortium"/>
            <person name="Kohler A."/>
            <person name="Kuo A."/>
            <person name="Nagy L.G."/>
            <person name="Floudas D."/>
            <person name="Copeland A."/>
            <person name="Barry K.W."/>
            <person name="Cichocki N."/>
            <person name="Veneault-Fourrey C."/>
            <person name="LaButti K."/>
            <person name="Lindquist E.A."/>
            <person name="Lipzen A."/>
            <person name="Lundell T."/>
            <person name="Morin E."/>
            <person name="Murat C."/>
            <person name="Riley R."/>
            <person name="Ohm R."/>
            <person name="Sun H."/>
            <person name="Tunlid A."/>
            <person name="Henrissat B."/>
            <person name="Grigoriev I.V."/>
            <person name="Hibbett D.S."/>
            <person name="Martin F."/>
        </authorList>
    </citation>
    <scope>NUCLEOTIDE SEQUENCE [LARGE SCALE GENOMIC DNA]</scope>
    <source>
        <strain evidence="12">h7</strain>
    </source>
</reference>
<dbReference type="OrthoDB" id="103454at2759"/>